<evidence type="ECO:0000313" key="2">
    <source>
        <dbReference type="Proteomes" id="UP000199586"/>
    </source>
</evidence>
<accession>A0A1I5QGR8</accession>
<dbReference type="Pfam" id="PF12599">
    <property type="entry name" value="DUF3768"/>
    <property type="match status" value="1"/>
</dbReference>
<name>A0A1I5QGR8_9SPHN</name>
<evidence type="ECO:0000313" key="1">
    <source>
        <dbReference type="EMBL" id="SFP45499.1"/>
    </source>
</evidence>
<proteinExistence type="predicted"/>
<dbReference type="InterPro" id="IPR022243">
    <property type="entry name" value="DUF3768"/>
</dbReference>
<dbReference type="RefSeq" id="WP_093330964.1">
    <property type="nucleotide sequence ID" value="NZ_FOXP01000002.1"/>
</dbReference>
<keyword evidence="2" id="KW-1185">Reference proteome</keyword>
<dbReference type="Proteomes" id="UP000199586">
    <property type="component" value="Unassembled WGS sequence"/>
</dbReference>
<protein>
    <recommendedName>
        <fullName evidence="3">DUF3768 domain-containing protein</fullName>
    </recommendedName>
</protein>
<dbReference type="AlphaFoldDB" id="A0A1I5QGR8"/>
<organism evidence="1 2">
    <name type="scientific">Sphingomonas rubra</name>
    <dbReference type="NCBI Taxonomy" id="634430"/>
    <lineage>
        <taxon>Bacteria</taxon>
        <taxon>Pseudomonadati</taxon>
        <taxon>Pseudomonadota</taxon>
        <taxon>Alphaproteobacteria</taxon>
        <taxon>Sphingomonadales</taxon>
        <taxon>Sphingomonadaceae</taxon>
        <taxon>Sphingomonas</taxon>
    </lineage>
</organism>
<gene>
    <name evidence="1" type="ORF">SAMN04488241_10236</name>
</gene>
<reference evidence="1 2" key="1">
    <citation type="submission" date="2016-10" db="EMBL/GenBank/DDBJ databases">
        <authorList>
            <person name="de Groot N.N."/>
        </authorList>
    </citation>
    <scope>NUCLEOTIDE SEQUENCE [LARGE SCALE GENOMIC DNA]</scope>
    <source>
        <strain evidence="1 2">CGMCC 1.9113</strain>
    </source>
</reference>
<sequence length="118" mass="12868">MTAKDDARPQQIDPSAIARLNDRFRTTGVEGMLVATAGVIQLAQGALTAIVAEVRAFDAFTSDNDPYGEHDFGALAWRGTKLFWKIDCYDRNMRGASPDAADPSVTLRVLTVMLASEY</sequence>
<dbReference type="STRING" id="634430.SAMN04488241_10236"/>
<dbReference type="OrthoDB" id="1495368at2"/>
<dbReference type="EMBL" id="FOXP01000002">
    <property type="protein sequence ID" value="SFP45499.1"/>
    <property type="molecule type" value="Genomic_DNA"/>
</dbReference>
<evidence type="ECO:0008006" key="3">
    <source>
        <dbReference type="Google" id="ProtNLM"/>
    </source>
</evidence>